<accession>A0A914NX62</accession>
<name>A0A914NX62_9BILA</name>
<keyword evidence="1" id="KW-1185">Reference proteome</keyword>
<dbReference type="WBParaSite" id="PDA_v2.g10044.t1">
    <property type="protein sequence ID" value="PDA_v2.g10044.t1"/>
    <property type="gene ID" value="PDA_v2.g10044"/>
</dbReference>
<evidence type="ECO:0000313" key="1">
    <source>
        <dbReference type="Proteomes" id="UP000887578"/>
    </source>
</evidence>
<sequence>MPKLIREILREIFINLLGNHEENAEHIERFMLSGKREFEAAINFLSTAIRVTIVKDDFLVLFPTGPHLIMSYNCVLLKTILNAIANSIDQLEFRKKPVAAVENIVFETLIVEGLKSILFYPGHEVPPK</sequence>
<protein>
    <submittedName>
        <fullName evidence="2">Uncharacterized protein</fullName>
    </submittedName>
</protein>
<organism evidence="1 2">
    <name type="scientific">Panagrolaimus davidi</name>
    <dbReference type="NCBI Taxonomy" id="227884"/>
    <lineage>
        <taxon>Eukaryota</taxon>
        <taxon>Metazoa</taxon>
        <taxon>Ecdysozoa</taxon>
        <taxon>Nematoda</taxon>
        <taxon>Chromadorea</taxon>
        <taxon>Rhabditida</taxon>
        <taxon>Tylenchina</taxon>
        <taxon>Panagrolaimomorpha</taxon>
        <taxon>Panagrolaimoidea</taxon>
        <taxon>Panagrolaimidae</taxon>
        <taxon>Panagrolaimus</taxon>
    </lineage>
</organism>
<dbReference type="Proteomes" id="UP000887578">
    <property type="component" value="Unplaced"/>
</dbReference>
<evidence type="ECO:0000313" key="2">
    <source>
        <dbReference type="WBParaSite" id="PDA_v2.g10044.t1"/>
    </source>
</evidence>
<reference evidence="2" key="1">
    <citation type="submission" date="2022-11" db="UniProtKB">
        <authorList>
            <consortium name="WormBaseParasite"/>
        </authorList>
    </citation>
    <scope>IDENTIFICATION</scope>
</reference>
<dbReference type="AlphaFoldDB" id="A0A914NX62"/>
<proteinExistence type="predicted"/>